<organism evidence="5">
    <name type="scientific">Calcidiscus leptoporus</name>
    <dbReference type="NCBI Taxonomy" id="127549"/>
    <lineage>
        <taxon>Eukaryota</taxon>
        <taxon>Haptista</taxon>
        <taxon>Haptophyta</taxon>
        <taxon>Prymnesiophyceae</taxon>
        <taxon>Coccolithales</taxon>
        <taxon>Calcidiscaceae</taxon>
        <taxon>Calcidiscus</taxon>
    </lineage>
</organism>
<dbReference type="EMBL" id="HBER01018516">
    <property type="protein sequence ID" value="CAD8534076.1"/>
    <property type="molecule type" value="Transcribed_RNA"/>
</dbReference>
<evidence type="ECO:0000259" key="4">
    <source>
        <dbReference type="PROSITE" id="PS50222"/>
    </source>
</evidence>
<keyword evidence="1" id="KW-0106">Calcium</keyword>
<protein>
    <recommendedName>
        <fullName evidence="4">EF-hand domain-containing protein</fullName>
    </recommendedName>
</protein>
<dbReference type="SUPFAM" id="SSF47473">
    <property type="entry name" value="EF-hand"/>
    <property type="match status" value="1"/>
</dbReference>
<dbReference type="Pfam" id="PF13499">
    <property type="entry name" value="EF-hand_7"/>
    <property type="match status" value="1"/>
</dbReference>
<evidence type="ECO:0000256" key="2">
    <source>
        <dbReference type="SAM" id="MobiDB-lite"/>
    </source>
</evidence>
<feature type="region of interest" description="Disordered" evidence="2">
    <location>
        <begin position="29"/>
        <end position="48"/>
    </location>
</feature>
<keyword evidence="3" id="KW-0732">Signal</keyword>
<accession>A0A7S0NVC4</accession>
<dbReference type="AlphaFoldDB" id="A0A7S0NVC4"/>
<evidence type="ECO:0000313" key="5">
    <source>
        <dbReference type="EMBL" id="CAD8534076.1"/>
    </source>
</evidence>
<name>A0A7S0NVC4_9EUKA</name>
<feature type="chain" id="PRO_5031360709" description="EF-hand domain-containing protein" evidence="3">
    <location>
        <begin position="24"/>
        <end position="121"/>
    </location>
</feature>
<sequence length="121" mass="13601">MRTRAPLLLWLLLALLFSAGTGAAVKTAEEEKLSTEEEPEIGHTTDEIKEAKEEFVSIDTDSDGFITEGEILAMEEVPEREEIDEFFETYDVDKDGKVSFDEILQADKAMRDEEPPEEAST</sequence>
<dbReference type="PROSITE" id="PS00018">
    <property type="entry name" value="EF_HAND_1"/>
    <property type="match status" value="1"/>
</dbReference>
<evidence type="ECO:0000256" key="3">
    <source>
        <dbReference type="SAM" id="SignalP"/>
    </source>
</evidence>
<dbReference type="GO" id="GO:0005509">
    <property type="term" value="F:calcium ion binding"/>
    <property type="evidence" value="ECO:0007669"/>
    <property type="project" value="InterPro"/>
</dbReference>
<feature type="domain" description="EF-hand" evidence="4">
    <location>
        <begin position="78"/>
        <end position="113"/>
    </location>
</feature>
<evidence type="ECO:0000256" key="1">
    <source>
        <dbReference type="ARBA" id="ARBA00022837"/>
    </source>
</evidence>
<dbReference type="SMART" id="SM00054">
    <property type="entry name" value="EFh"/>
    <property type="match status" value="2"/>
</dbReference>
<dbReference type="InterPro" id="IPR002048">
    <property type="entry name" value="EF_hand_dom"/>
</dbReference>
<dbReference type="InterPro" id="IPR011992">
    <property type="entry name" value="EF-hand-dom_pair"/>
</dbReference>
<dbReference type="Gene3D" id="1.10.238.10">
    <property type="entry name" value="EF-hand"/>
    <property type="match status" value="1"/>
</dbReference>
<dbReference type="CDD" id="cd00051">
    <property type="entry name" value="EFh"/>
    <property type="match status" value="1"/>
</dbReference>
<gene>
    <name evidence="5" type="ORF">CLEP1334_LOCUS9331</name>
</gene>
<proteinExistence type="predicted"/>
<feature type="signal peptide" evidence="3">
    <location>
        <begin position="1"/>
        <end position="23"/>
    </location>
</feature>
<dbReference type="InterPro" id="IPR018247">
    <property type="entry name" value="EF_Hand_1_Ca_BS"/>
</dbReference>
<dbReference type="PROSITE" id="PS50222">
    <property type="entry name" value="EF_HAND_2"/>
    <property type="match status" value="1"/>
</dbReference>
<reference evidence="5" key="1">
    <citation type="submission" date="2021-01" db="EMBL/GenBank/DDBJ databases">
        <authorList>
            <person name="Corre E."/>
            <person name="Pelletier E."/>
            <person name="Niang G."/>
            <person name="Scheremetjew M."/>
            <person name="Finn R."/>
            <person name="Kale V."/>
            <person name="Holt S."/>
            <person name="Cochrane G."/>
            <person name="Meng A."/>
            <person name="Brown T."/>
            <person name="Cohen L."/>
        </authorList>
    </citation>
    <scope>NUCLEOTIDE SEQUENCE</scope>
    <source>
        <strain evidence="5">RCC1130</strain>
    </source>
</reference>